<keyword evidence="3" id="KW-1185">Reference proteome</keyword>
<evidence type="ECO:0000256" key="1">
    <source>
        <dbReference type="SAM" id="MobiDB-lite"/>
    </source>
</evidence>
<organism evidence="2 3">
    <name type="scientific">Rubroshorea leprosula</name>
    <dbReference type="NCBI Taxonomy" id="152421"/>
    <lineage>
        <taxon>Eukaryota</taxon>
        <taxon>Viridiplantae</taxon>
        <taxon>Streptophyta</taxon>
        <taxon>Embryophyta</taxon>
        <taxon>Tracheophyta</taxon>
        <taxon>Spermatophyta</taxon>
        <taxon>Magnoliopsida</taxon>
        <taxon>eudicotyledons</taxon>
        <taxon>Gunneridae</taxon>
        <taxon>Pentapetalae</taxon>
        <taxon>rosids</taxon>
        <taxon>malvids</taxon>
        <taxon>Malvales</taxon>
        <taxon>Dipterocarpaceae</taxon>
        <taxon>Rubroshorea</taxon>
    </lineage>
</organism>
<feature type="compositionally biased region" description="Basic residues" evidence="1">
    <location>
        <begin position="46"/>
        <end position="61"/>
    </location>
</feature>
<gene>
    <name evidence="2" type="ORF">SLEP1_g43329</name>
</gene>
<evidence type="ECO:0000313" key="2">
    <source>
        <dbReference type="EMBL" id="GKV35007.1"/>
    </source>
</evidence>
<name>A0AAV5LE66_9ROSI</name>
<dbReference type="AlphaFoldDB" id="A0AAV5LE66"/>
<evidence type="ECO:0000313" key="3">
    <source>
        <dbReference type="Proteomes" id="UP001054252"/>
    </source>
</evidence>
<feature type="region of interest" description="Disordered" evidence="1">
    <location>
        <begin position="44"/>
        <end position="82"/>
    </location>
</feature>
<reference evidence="2 3" key="1">
    <citation type="journal article" date="2021" name="Commun. Biol.">
        <title>The genome of Shorea leprosula (Dipterocarpaceae) highlights the ecological relevance of drought in aseasonal tropical rainforests.</title>
        <authorList>
            <person name="Ng K.K.S."/>
            <person name="Kobayashi M.J."/>
            <person name="Fawcett J.A."/>
            <person name="Hatakeyama M."/>
            <person name="Paape T."/>
            <person name="Ng C.H."/>
            <person name="Ang C.C."/>
            <person name="Tnah L.H."/>
            <person name="Lee C.T."/>
            <person name="Nishiyama T."/>
            <person name="Sese J."/>
            <person name="O'Brien M.J."/>
            <person name="Copetti D."/>
            <person name="Mohd Noor M.I."/>
            <person name="Ong R.C."/>
            <person name="Putra M."/>
            <person name="Sireger I.Z."/>
            <person name="Indrioko S."/>
            <person name="Kosugi Y."/>
            <person name="Izuno A."/>
            <person name="Isagi Y."/>
            <person name="Lee S.L."/>
            <person name="Shimizu K.K."/>
        </authorList>
    </citation>
    <scope>NUCLEOTIDE SEQUENCE [LARGE SCALE GENOMIC DNA]</scope>
    <source>
        <strain evidence="2">214</strain>
    </source>
</reference>
<dbReference type="EMBL" id="BPVZ01000108">
    <property type="protein sequence ID" value="GKV35007.1"/>
    <property type="molecule type" value="Genomic_DNA"/>
</dbReference>
<dbReference type="Proteomes" id="UP001054252">
    <property type="component" value="Unassembled WGS sequence"/>
</dbReference>
<comment type="caution">
    <text evidence="2">The sequence shown here is derived from an EMBL/GenBank/DDBJ whole genome shotgun (WGS) entry which is preliminary data.</text>
</comment>
<protein>
    <submittedName>
        <fullName evidence="2">Uncharacterized protein</fullName>
    </submittedName>
</protein>
<proteinExistence type="predicted"/>
<sequence length="166" mass="19381">MPYFHLFFLLAYKQENKYLPFSPPRSTISSNNLHPREVWQPFHPNPHWRRGAPPRPHLNRHHPIDSLPGQSPSHPRLRPNHHLPGKILLQRLRTRLGPSCRIQGRGRKTPTPHGRILETNGRRVPLPPNAHHRRRAGHAVAASLMLALNHDYVFMRRDKGRRALHE</sequence>
<accession>A0AAV5LE66</accession>